<dbReference type="Proteomes" id="UP000248887">
    <property type="component" value="Unassembled WGS sequence"/>
</dbReference>
<dbReference type="GO" id="GO:0036424">
    <property type="term" value="F:L-phosphoserine phosphatase activity"/>
    <property type="evidence" value="ECO:0007669"/>
    <property type="project" value="TreeGrafter"/>
</dbReference>
<dbReference type="InterPro" id="IPR050582">
    <property type="entry name" value="HAD-like_SerB"/>
</dbReference>
<organism evidence="1 2">
    <name type="scientific">Ancylobacter novellus</name>
    <name type="common">Thiobacillus novellus</name>
    <dbReference type="NCBI Taxonomy" id="921"/>
    <lineage>
        <taxon>Bacteria</taxon>
        <taxon>Pseudomonadati</taxon>
        <taxon>Pseudomonadota</taxon>
        <taxon>Alphaproteobacteria</taxon>
        <taxon>Hyphomicrobiales</taxon>
        <taxon>Xanthobacteraceae</taxon>
        <taxon>Ancylobacter</taxon>
    </lineage>
</organism>
<protein>
    <submittedName>
        <fullName evidence="1">2,3-diketo-5-methylthio-1-phosphopentane phosphatase</fullName>
    </submittedName>
</protein>
<evidence type="ECO:0000313" key="1">
    <source>
        <dbReference type="EMBL" id="PZQ85058.1"/>
    </source>
</evidence>
<sequence>MHMAPGLHFALDFDGTICPIDTTDFLLETFADPQWHVIEARWQAGEISSRQCLAAQVALIRATPDAIRRALSDITLDPDIRRFVAEVRRLGADVSVVSDGFDISILPMLAAAGLDLPVRCNSMQLVGEDRWQASFCNGKEGCGSGTCKCAATEAAGRLVLVGDGRSDFCLARRADFVLAKGSLATFCARETLPHIAIAGFGDALAALPALISELRPTLPACAGPSFEDLNA</sequence>
<accession>A0A2W5R515</accession>
<dbReference type="GO" id="GO:0000287">
    <property type="term" value="F:magnesium ion binding"/>
    <property type="evidence" value="ECO:0007669"/>
    <property type="project" value="TreeGrafter"/>
</dbReference>
<name>A0A2W5R515_ANCNO</name>
<dbReference type="EMBL" id="QFQD01000005">
    <property type="protein sequence ID" value="PZQ85058.1"/>
    <property type="molecule type" value="Genomic_DNA"/>
</dbReference>
<gene>
    <name evidence="1" type="ORF">DI549_02675</name>
</gene>
<evidence type="ECO:0000313" key="2">
    <source>
        <dbReference type="Proteomes" id="UP000248887"/>
    </source>
</evidence>
<dbReference type="InterPro" id="IPR036412">
    <property type="entry name" value="HAD-like_sf"/>
</dbReference>
<dbReference type="InterPro" id="IPR023214">
    <property type="entry name" value="HAD_sf"/>
</dbReference>
<dbReference type="Pfam" id="PF12710">
    <property type="entry name" value="HAD"/>
    <property type="match status" value="1"/>
</dbReference>
<dbReference type="PANTHER" id="PTHR43344">
    <property type="entry name" value="PHOSPHOSERINE PHOSPHATASE"/>
    <property type="match status" value="1"/>
</dbReference>
<dbReference type="Gene3D" id="3.40.50.1000">
    <property type="entry name" value="HAD superfamily/HAD-like"/>
    <property type="match status" value="1"/>
</dbReference>
<dbReference type="SUPFAM" id="SSF56784">
    <property type="entry name" value="HAD-like"/>
    <property type="match status" value="1"/>
</dbReference>
<dbReference type="PANTHER" id="PTHR43344:SF21">
    <property type="entry name" value="POLYOL PHOSPHATE PHOSPHATASE PYP1"/>
    <property type="match status" value="1"/>
</dbReference>
<dbReference type="GO" id="GO:0005737">
    <property type="term" value="C:cytoplasm"/>
    <property type="evidence" value="ECO:0007669"/>
    <property type="project" value="TreeGrafter"/>
</dbReference>
<dbReference type="Gene3D" id="3.90.1470.20">
    <property type="match status" value="1"/>
</dbReference>
<proteinExistence type="predicted"/>
<comment type="caution">
    <text evidence="1">The sequence shown here is derived from an EMBL/GenBank/DDBJ whole genome shotgun (WGS) entry which is preliminary data.</text>
</comment>
<reference evidence="1 2" key="1">
    <citation type="submission" date="2017-08" db="EMBL/GenBank/DDBJ databases">
        <title>Infants hospitalized years apart are colonized by the same room-sourced microbial strains.</title>
        <authorList>
            <person name="Brooks B."/>
            <person name="Olm M.R."/>
            <person name="Firek B.A."/>
            <person name="Baker R."/>
            <person name="Thomas B.C."/>
            <person name="Morowitz M.J."/>
            <person name="Banfield J.F."/>
        </authorList>
    </citation>
    <scope>NUCLEOTIDE SEQUENCE [LARGE SCALE GENOMIC DNA]</scope>
    <source>
        <strain evidence="1">S2_005_001_R2_27</strain>
    </source>
</reference>
<dbReference type="NCBIfam" id="TIGR01488">
    <property type="entry name" value="HAD-SF-IB"/>
    <property type="match status" value="1"/>
</dbReference>
<dbReference type="GO" id="GO:0006564">
    <property type="term" value="P:L-serine biosynthetic process"/>
    <property type="evidence" value="ECO:0007669"/>
    <property type="project" value="TreeGrafter"/>
</dbReference>
<dbReference type="AlphaFoldDB" id="A0A2W5R515"/>